<keyword evidence="3" id="KW-0520">NAD</keyword>
<dbReference type="Proteomes" id="UP001148313">
    <property type="component" value="Unassembled WGS sequence"/>
</dbReference>
<reference evidence="8" key="1">
    <citation type="submission" date="2022-11" db="EMBL/GenBank/DDBJ databases">
        <title>Hoeflea poritis sp. nov., isolated from scleractinian coral Porites lutea.</title>
        <authorList>
            <person name="Zhang G."/>
            <person name="Wei Q."/>
            <person name="Cai L."/>
        </authorList>
    </citation>
    <scope>NUCLEOTIDE SEQUENCE</scope>
    <source>
        <strain evidence="8">E7-10</strain>
    </source>
</reference>
<evidence type="ECO:0000259" key="7">
    <source>
        <dbReference type="Pfam" id="PF00171"/>
    </source>
</evidence>
<dbReference type="InterPro" id="IPR012394">
    <property type="entry name" value="Aldehyde_DH_NAD(P)"/>
</dbReference>
<dbReference type="RefSeq" id="WP_271088728.1">
    <property type="nucleotide sequence ID" value="NZ_JAPJZH010000003.1"/>
</dbReference>
<keyword evidence="2 4" id="KW-0560">Oxidoreductase</keyword>
<keyword evidence="9" id="KW-1185">Reference proteome</keyword>
<dbReference type="PROSITE" id="PS00687">
    <property type="entry name" value="ALDEHYDE_DEHYDR_GLU"/>
    <property type="match status" value="1"/>
</dbReference>
<dbReference type="PANTHER" id="PTHR43570:SF20">
    <property type="entry name" value="ALDEHYDE DEHYDROGENASE ALDX-RELATED"/>
    <property type="match status" value="1"/>
</dbReference>
<evidence type="ECO:0000256" key="6">
    <source>
        <dbReference type="RuleBase" id="RU003345"/>
    </source>
</evidence>
<dbReference type="PIRSF" id="PIRSF036492">
    <property type="entry name" value="ALDH"/>
    <property type="match status" value="1"/>
</dbReference>
<dbReference type="InterPro" id="IPR016161">
    <property type="entry name" value="Ald_DH/histidinol_DH"/>
</dbReference>
<dbReference type="EMBL" id="JAPJZH010000003">
    <property type="protein sequence ID" value="MDA4845159.1"/>
    <property type="molecule type" value="Genomic_DNA"/>
</dbReference>
<feature type="domain" description="Aldehyde dehydrogenase" evidence="7">
    <location>
        <begin position="35"/>
        <end position="447"/>
    </location>
</feature>
<organism evidence="8 9">
    <name type="scientific">Hoeflea poritis</name>
    <dbReference type="NCBI Taxonomy" id="2993659"/>
    <lineage>
        <taxon>Bacteria</taxon>
        <taxon>Pseudomonadati</taxon>
        <taxon>Pseudomonadota</taxon>
        <taxon>Alphaproteobacteria</taxon>
        <taxon>Hyphomicrobiales</taxon>
        <taxon>Rhizobiaceae</taxon>
        <taxon>Hoeflea</taxon>
    </lineage>
</organism>
<comment type="similarity">
    <text evidence="1 4 6">Belongs to the aldehyde dehydrogenase family.</text>
</comment>
<gene>
    <name evidence="8" type="ORF">OOZ53_07335</name>
</gene>
<accession>A0ABT4VKD5</accession>
<evidence type="ECO:0000256" key="3">
    <source>
        <dbReference type="ARBA" id="ARBA00023027"/>
    </source>
</evidence>
<dbReference type="SUPFAM" id="SSF53720">
    <property type="entry name" value="ALDH-like"/>
    <property type="match status" value="1"/>
</dbReference>
<evidence type="ECO:0000256" key="4">
    <source>
        <dbReference type="PIRNR" id="PIRNR036492"/>
    </source>
</evidence>
<evidence type="ECO:0000313" key="9">
    <source>
        <dbReference type="Proteomes" id="UP001148313"/>
    </source>
</evidence>
<evidence type="ECO:0000313" key="8">
    <source>
        <dbReference type="EMBL" id="MDA4845159.1"/>
    </source>
</evidence>
<dbReference type="Pfam" id="PF00171">
    <property type="entry name" value="Aldedh"/>
    <property type="match status" value="1"/>
</dbReference>
<evidence type="ECO:0000256" key="2">
    <source>
        <dbReference type="ARBA" id="ARBA00023002"/>
    </source>
</evidence>
<sequence>MSAPQLTAVTPEMPDLEAMLLAQKKAYMADPMPDRATRIRRLDKLHNALVDNKARIIAAVSKDFSNRSAAETELAEIMPLLDGISYYRKRLKRLMKPQRRHVSLTLMPARVEVQYQPVGVVGIVVPWNFPIFLALSPLIGALAAGNRAMLKSSEFAPATGDLLKQIIAENYAEDEVTVVTGGVEVATEFTKLPFDHLVFTGSTQVGRIVMRAAAENLTPVTLELGGKSPVIIHKDFPIEEAAGRIAFGKGINAGQVCVSPDYILCPRDKVNAFCNAFSESMGKAYPSLQNNGDYTAIITDRQKARLEGYLKDAEEKGAELITINPQAESFGDSRKMPMTLVIGATDEMLVLREEIFGPILPVVPYDTIDEAIAYVNDRPRPLAFYYFDWNKSRADDVLARTHSGGACVNDTMSHVLADDIPFGGIGPSGMGHYHGAEGFRNFSKAKGVVRKGRINATAFIAPPWDNFMFNSLKKLQAMRFRRRKIQEY</sequence>
<feature type="active site" evidence="5">
    <location>
        <position position="223"/>
    </location>
</feature>
<evidence type="ECO:0000256" key="1">
    <source>
        <dbReference type="ARBA" id="ARBA00009986"/>
    </source>
</evidence>
<evidence type="ECO:0000256" key="5">
    <source>
        <dbReference type="PROSITE-ProRule" id="PRU10007"/>
    </source>
</evidence>
<dbReference type="InterPro" id="IPR029510">
    <property type="entry name" value="Ald_DH_CS_GLU"/>
</dbReference>
<dbReference type="InterPro" id="IPR015590">
    <property type="entry name" value="Aldehyde_DH_dom"/>
</dbReference>
<dbReference type="Gene3D" id="3.40.309.10">
    <property type="entry name" value="Aldehyde Dehydrogenase, Chain A, domain 2"/>
    <property type="match status" value="1"/>
</dbReference>
<dbReference type="Gene3D" id="3.40.605.10">
    <property type="entry name" value="Aldehyde Dehydrogenase, Chain A, domain 1"/>
    <property type="match status" value="1"/>
</dbReference>
<dbReference type="PANTHER" id="PTHR43570">
    <property type="entry name" value="ALDEHYDE DEHYDROGENASE"/>
    <property type="match status" value="1"/>
</dbReference>
<dbReference type="CDD" id="cd07133">
    <property type="entry name" value="ALDH_CALDH_CalB"/>
    <property type="match status" value="1"/>
</dbReference>
<proteinExistence type="inferred from homology"/>
<dbReference type="InterPro" id="IPR016162">
    <property type="entry name" value="Ald_DH_N"/>
</dbReference>
<protein>
    <recommendedName>
        <fullName evidence="4">Aldehyde dehydrogenase</fullName>
    </recommendedName>
</protein>
<name>A0ABT4VKD5_9HYPH</name>
<dbReference type="InterPro" id="IPR016163">
    <property type="entry name" value="Ald_DH_C"/>
</dbReference>
<comment type="caution">
    <text evidence="8">The sequence shown here is derived from an EMBL/GenBank/DDBJ whole genome shotgun (WGS) entry which is preliminary data.</text>
</comment>